<keyword evidence="1 3" id="KW-0547">Nucleotide-binding</keyword>
<dbReference type="InterPro" id="IPR043129">
    <property type="entry name" value="ATPase_NBD"/>
</dbReference>
<keyword evidence="2 3" id="KW-0067">ATP-binding</keyword>
<dbReference type="PROSITE" id="PS50011">
    <property type="entry name" value="PROTEIN_KINASE_DOM"/>
    <property type="match status" value="1"/>
</dbReference>
<dbReference type="RefSeq" id="WP_220211392.1">
    <property type="nucleotide sequence ID" value="NZ_BNJK01000003.1"/>
</dbReference>
<dbReference type="GO" id="GO:0005524">
    <property type="term" value="F:ATP binding"/>
    <property type="evidence" value="ECO:0007669"/>
    <property type="project" value="UniProtKB-UniRule"/>
</dbReference>
<dbReference type="GO" id="GO:0004674">
    <property type="term" value="F:protein serine/threonine kinase activity"/>
    <property type="evidence" value="ECO:0007669"/>
    <property type="project" value="TreeGrafter"/>
</dbReference>
<evidence type="ECO:0000259" key="4">
    <source>
        <dbReference type="PROSITE" id="PS50011"/>
    </source>
</evidence>
<feature type="binding site" evidence="3">
    <location>
        <position position="40"/>
    </location>
    <ligand>
        <name>ATP</name>
        <dbReference type="ChEBI" id="CHEBI:30616"/>
    </ligand>
</feature>
<evidence type="ECO:0000313" key="6">
    <source>
        <dbReference type="Proteomes" id="UP000597444"/>
    </source>
</evidence>
<protein>
    <recommendedName>
        <fullName evidence="4">Protein kinase domain-containing protein</fullName>
    </recommendedName>
</protein>
<dbReference type="InterPro" id="IPR053235">
    <property type="entry name" value="Ser_Thr_kinase"/>
</dbReference>
<dbReference type="GO" id="GO:0051301">
    <property type="term" value="P:cell division"/>
    <property type="evidence" value="ECO:0007669"/>
    <property type="project" value="InterPro"/>
</dbReference>
<dbReference type="InterPro" id="IPR017441">
    <property type="entry name" value="Protein_kinase_ATP_BS"/>
</dbReference>
<dbReference type="Gene3D" id="1.10.510.10">
    <property type="entry name" value="Transferase(Phosphotransferase) domain 1"/>
    <property type="match status" value="1"/>
</dbReference>
<organism evidence="5 6">
    <name type="scientific">Reticulibacter mediterranei</name>
    <dbReference type="NCBI Taxonomy" id="2778369"/>
    <lineage>
        <taxon>Bacteria</taxon>
        <taxon>Bacillati</taxon>
        <taxon>Chloroflexota</taxon>
        <taxon>Ktedonobacteria</taxon>
        <taxon>Ktedonobacterales</taxon>
        <taxon>Reticulibacteraceae</taxon>
        <taxon>Reticulibacter</taxon>
    </lineage>
</organism>
<dbReference type="Pfam" id="PF00069">
    <property type="entry name" value="Pkinase"/>
    <property type="match status" value="1"/>
</dbReference>
<dbReference type="EMBL" id="BNJK01000003">
    <property type="protein sequence ID" value="GHP00812.1"/>
    <property type="molecule type" value="Genomic_DNA"/>
</dbReference>
<keyword evidence="6" id="KW-1185">Reference proteome</keyword>
<accession>A0A8J3IU07</accession>
<dbReference type="CDD" id="cd14014">
    <property type="entry name" value="STKc_PknB_like"/>
    <property type="match status" value="1"/>
</dbReference>
<dbReference type="GO" id="GO:0005737">
    <property type="term" value="C:cytoplasm"/>
    <property type="evidence" value="ECO:0007669"/>
    <property type="project" value="TreeGrafter"/>
</dbReference>
<dbReference type="PROSITE" id="PS00107">
    <property type="entry name" value="PROTEIN_KINASE_ATP"/>
    <property type="match status" value="1"/>
</dbReference>
<dbReference type="SMART" id="SM00842">
    <property type="entry name" value="FtsA"/>
    <property type="match status" value="1"/>
</dbReference>
<reference evidence="5" key="1">
    <citation type="submission" date="2020-10" db="EMBL/GenBank/DDBJ databases">
        <title>Taxonomic study of unclassified bacteria belonging to the class Ktedonobacteria.</title>
        <authorList>
            <person name="Yabe S."/>
            <person name="Wang C.M."/>
            <person name="Zheng Y."/>
            <person name="Sakai Y."/>
            <person name="Cavaletti L."/>
            <person name="Monciardini P."/>
            <person name="Donadio S."/>
        </authorList>
    </citation>
    <scope>NUCLEOTIDE SEQUENCE</scope>
    <source>
        <strain evidence="5">ID150040</strain>
    </source>
</reference>
<dbReference type="InterPro" id="IPR000719">
    <property type="entry name" value="Prot_kinase_dom"/>
</dbReference>
<dbReference type="InterPro" id="IPR011009">
    <property type="entry name" value="Kinase-like_dom_sf"/>
</dbReference>
<dbReference type="PROSITE" id="PS00108">
    <property type="entry name" value="PROTEIN_KINASE_ST"/>
    <property type="match status" value="1"/>
</dbReference>
<dbReference type="SUPFAM" id="SSF53067">
    <property type="entry name" value="Actin-like ATPase domain"/>
    <property type="match status" value="2"/>
</dbReference>
<dbReference type="Proteomes" id="UP000597444">
    <property type="component" value="Unassembled WGS sequence"/>
</dbReference>
<name>A0A8J3IU07_9CHLR</name>
<evidence type="ECO:0000256" key="1">
    <source>
        <dbReference type="ARBA" id="ARBA00022741"/>
    </source>
</evidence>
<dbReference type="InterPro" id="IPR008271">
    <property type="entry name" value="Ser/Thr_kinase_AS"/>
</dbReference>
<sequence length="696" mass="76788">MEYRGRQLGSYYLDHLLGRGHFATVYLGYHTYLQMAAAVKILSECSGTSDTFLTEAQTVAKLHHRHIIRVFDFGVDETTQAPYFVMEYAPYGSLRQLHPRGSILPLPAIVSYAKQIASALYYAHEAKLVHRDVKPENILLGKENELLLSDFGIAALAHSTASLHTLDPVGTPVYMAPEMFEGKPRPASDQYALAVMVYEWLCGAPPFQGDVLQLLHQHVHTPLPSLQEKGIDPAIERVVSQALAKDPHARFEHIQAFVNVLEQVCLPHPVSLQSTLPVSSSSTPLVASRDASRKHQEPQRYTILDLGTTVVRAVLVEVSGEEQVEILGYGSCEQQRGAMDAGRICNIPSVIETSNNALLLAEKHAGGAIAPQASIGVSHPAIQCVSLPVASKRRYPGKLITAEEFDVLLSTTLSKAHEQALERFDRATRVALGELYVMHLAALDVRVDGQQVSNPLGFCGQYVTFTLTATFAPRLALGAIESVAQGLDLTLRSISAPIHAVASYLFRYEEDEHEALLIDVGGGTTQLAWTQAGVITKLSCIPFGGKRITQQLARQEGIDMLRAEEQKRAAHHSPRLLACIQKAYQQWLEQIARCLLNMAGEGTLPPEIHIFGGSANQPEFCTLLQEPSWKEHLPFSRPPMVHFIDPTKKHLVSDPKRSLLHRQDFVLLASAYSAISFEQENFLSRALDRAIQRLSL</sequence>
<proteinExistence type="predicted"/>
<evidence type="ECO:0000313" key="5">
    <source>
        <dbReference type="EMBL" id="GHP00812.1"/>
    </source>
</evidence>
<feature type="domain" description="Protein kinase" evidence="4">
    <location>
        <begin position="11"/>
        <end position="271"/>
    </location>
</feature>
<evidence type="ECO:0000256" key="3">
    <source>
        <dbReference type="PROSITE-ProRule" id="PRU10141"/>
    </source>
</evidence>
<dbReference type="PANTHER" id="PTHR24361">
    <property type="entry name" value="MITOGEN-ACTIVATED KINASE KINASE KINASE"/>
    <property type="match status" value="1"/>
</dbReference>
<dbReference type="SMART" id="SM00220">
    <property type="entry name" value="S_TKc"/>
    <property type="match status" value="1"/>
</dbReference>
<dbReference type="AlphaFoldDB" id="A0A8J3IU07"/>
<gene>
    <name evidence="5" type="ORF">KSF_108590</name>
</gene>
<dbReference type="InterPro" id="IPR003494">
    <property type="entry name" value="SHS2_FtsA"/>
</dbReference>
<comment type="caution">
    <text evidence="5">The sequence shown here is derived from an EMBL/GenBank/DDBJ whole genome shotgun (WGS) entry which is preliminary data.</text>
</comment>
<dbReference type="Gene3D" id="3.30.420.40">
    <property type="match status" value="1"/>
</dbReference>
<dbReference type="SUPFAM" id="SSF56112">
    <property type="entry name" value="Protein kinase-like (PK-like)"/>
    <property type="match status" value="1"/>
</dbReference>
<evidence type="ECO:0000256" key="2">
    <source>
        <dbReference type="ARBA" id="ARBA00022840"/>
    </source>
</evidence>